<proteinExistence type="predicted"/>
<keyword evidence="2" id="KW-1185">Reference proteome</keyword>
<reference evidence="1" key="1">
    <citation type="submission" date="2022-03" db="EMBL/GenBank/DDBJ databases">
        <authorList>
            <person name="Sayadi A."/>
        </authorList>
    </citation>
    <scope>NUCLEOTIDE SEQUENCE</scope>
</reference>
<comment type="caution">
    <text evidence="1">The sequence shown here is derived from an EMBL/GenBank/DDBJ whole genome shotgun (WGS) entry which is preliminary data.</text>
</comment>
<organism evidence="1 2">
    <name type="scientific">Acanthoscelides obtectus</name>
    <name type="common">Bean weevil</name>
    <name type="synonym">Bruchus obtectus</name>
    <dbReference type="NCBI Taxonomy" id="200917"/>
    <lineage>
        <taxon>Eukaryota</taxon>
        <taxon>Metazoa</taxon>
        <taxon>Ecdysozoa</taxon>
        <taxon>Arthropoda</taxon>
        <taxon>Hexapoda</taxon>
        <taxon>Insecta</taxon>
        <taxon>Pterygota</taxon>
        <taxon>Neoptera</taxon>
        <taxon>Endopterygota</taxon>
        <taxon>Coleoptera</taxon>
        <taxon>Polyphaga</taxon>
        <taxon>Cucujiformia</taxon>
        <taxon>Chrysomeloidea</taxon>
        <taxon>Chrysomelidae</taxon>
        <taxon>Bruchinae</taxon>
        <taxon>Bruchini</taxon>
        <taxon>Acanthoscelides</taxon>
    </lineage>
</organism>
<gene>
    <name evidence="1" type="ORF">ACAOBT_LOCUS8935</name>
</gene>
<protein>
    <submittedName>
        <fullName evidence="1">Uncharacterized protein</fullName>
    </submittedName>
</protein>
<dbReference type="EMBL" id="CAKOFQ010006775">
    <property type="protein sequence ID" value="CAH1970465.1"/>
    <property type="molecule type" value="Genomic_DNA"/>
</dbReference>
<dbReference type="AlphaFoldDB" id="A0A9P0KBN7"/>
<accession>A0A9P0KBN7</accession>
<dbReference type="Proteomes" id="UP001152888">
    <property type="component" value="Unassembled WGS sequence"/>
</dbReference>
<evidence type="ECO:0000313" key="1">
    <source>
        <dbReference type="EMBL" id="CAH1970465.1"/>
    </source>
</evidence>
<evidence type="ECO:0000313" key="2">
    <source>
        <dbReference type="Proteomes" id="UP001152888"/>
    </source>
</evidence>
<name>A0A9P0KBN7_ACAOB</name>
<sequence length="75" mass="8736">MSWQRRNPGGKNDKVICQDGCLSRATNSYLERQSGNFPIFICIFLSVVQRFRLESSTIYFNSCLPWPCYNYTSNI</sequence>